<evidence type="ECO:0000259" key="1">
    <source>
        <dbReference type="PROSITE" id="PS00028"/>
    </source>
</evidence>
<reference evidence="2 3" key="1">
    <citation type="submission" date="2019-01" db="EMBL/GenBank/DDBJ databases">
        <title>Draft genome sequence of Psathyrella aberdarensis IHI B618.</title>
        <authorList>
            <person name="Buettner E."/>
            <person name="Kellner H."/>
        </authorList>
    </citation>
    <scope>NUCLEOTIDE SEQUENCE [LARGE SCALE GENOMIC DNA]</scope>
    <source>
        <strain evidence="2 3">IHI B618</strain>
    </source>
</reference>
<protein>
    <recommendedName>
        <fullName evidence="1">C2H2-type domain-containing protein</fullName>
    </recommendedName>
</protein>
<dbReference type="STRING" id="2316362.A0A4Q2CWK4"/>
<comment type="caution">
    <text evidence="2">The sequence shown here is derived from an EMBL/GenBank/DDBJ whole genome shotgun (WGS) entry which is preliminary data.</text>
</comment>
<feature type="non-terminal residue" evidence="2">
    <location>
        <position position="386"/>
    </location>
</feature>
<organism evidence="2 3">
    <name type="scientific">Candolleomyces aberdarensis</name>
    <dbReference type="NCBI Taxonomy" id="2316362"/>
    <lineage>
        <taxon>Eukaryota</taxon>
        <taxon>Fungi</taxon>
        <taxon>Dikarya</taxon>
        <taxon>Basidiomycota</taxon>
        <taxon>Agaricomycotina</taxon>
        <taxon>Agaricomycetes</taxon>
        <taxon>Agaricomycetidae</taxon>
        <taxon>Agaricales</taxon>
        <taxon>Agaricineae</taxon>
        <taxon>Psathyrellaceae</taxon>
        <taxon>Candolleomyces</taxon>
    </lineage>
</organism>
<dbReference type="Proteomes" id="UP000290288">
    <property type="component" value="Unassembled WGS sequence"/>
</dbReference>
<proteinExistence type="predicted"/>
<dbReference type="EMBL" id="SDEE01002279">
    <property type="protein sequence ID" value="RXW11157.1"/>
    <property type="molecule type" value="Genomic_DNA"/>
</dbReference>
<name>A0A4Q2CWK4_9AGAR</name>
<dbReference type="OrthoDB" id="3199698at2759"/>
<evidence type="ECO:0000313" key="3">
    <source>
        <dbReference type="Proteomes" id="UP000290288"/>
    </source>
</evidence>
<evidence type="ECO:0000313" key="2">
    <source>
        <dbReference type="EMBL" id="RXW11157.1"/>
    </source>
</evidence>
<dbReference type="Pfam" id="PF18759">
    <property type="entry name" value="Plavaka"/>
    <property type="match status" value="1"/>
</dbReference>
<keyword evidence="3" id="KW-1185">Reference proteome</keyword>
<dbReference type="InterPro" id="IPR041078">
    <property type="entry name" value="Plavaka"/>
</dbReference>
<feature type="domain" description="C2H2-type" evidence="1">
    <location>
        <begin position="31"/>
        <end position="52"/>
    </location>
</feature>
<gene>
    <name evidence="2" type="ORF">EST38_g14698</name>
</gene>
<sequence>MPQQQIPNPSKSKTTAESGLFDSEGFQSFPCPTCGLVCKSKGGRTQHIQSAHPVLSSDSEGNEFLKTKIFRHSKLTGQIVNSSGIPLPPGSRPPPVPNAPNAWHPFSNRLEYDFAYYHYIQLETSKSKINIALDHWKAATIAALGSSFDPESSESAPWRNAEELYATIDSIQAGGAPFITVYLRYNGPKPSVNPPSWMTATYELCIRNSRLVLEQQLQNPEFATQFETSPYQQFNSSGDRIFSNLMSGDWVWRTADEIANDASTHGSMVVPIVSGLDKTTVSVATGHQEYHPFYMSAGNLTNLARRSHGNGVVPVGFLPIPKVSKRQKKKKEYKTFARQLYHTCLQLIFEPLRRGMTTPEILRCPDGHYRRCIFNIGPVIADYPEQ</sequence>
<dbReference type="PROSITE" id="PS00028">
    <property type="entry name" value="ZINC_FINGER_C2H2_1"/>
    <property type="match status" value="1"/>
</dbReference>
<accession>A0A4Q2CWK4</accession>
<dbReference type="InterPro" id="IPR013087">
    <property type="entry name" value="Znf_C2H2_type"/>
</dbReference>
<dbReference type="AlphaFoldDB" id="A0A4Q2CWK4"/>